<comment type="caution">
    <text evidence="2">The sequence shown here is derived from an EMBL/GenBank/DDBJ whole genome shotgun (WGS) entry which is preliminary data.</text>
</comment>
<dbReference type="EMBL" id="MLCF01000162">
    <property type="protein sequence ID" value="OIV35326.1"/>
    <property type="molecule type" value="Genomic_DNA"/>
</dbReference>
<proteinExistence type="predicted"/>
<dbReference type="InterPro" id="IPR050312">
    <property type="entry name" value="IolE/XylAMocC-like"/>
</dbReference>
<accession>A0A1J7B9P0</accession>
<evidence type="ECO:0000259" key="1">
    <source>
        <dbReference type="Pfam" id="PF01261"/>
    </source>
</evidence>
<dbReference type="STRING" id="1428644.BIV57_22000"/>
<evidence type="ECO:0000313" key="2">
    <source>
        <dbReference type="EMBL" id="OIV35326.1"/>
    </source>
</evidence>
<dbReference type="OrthoDB" id="5182842at2"/>
<name>A0A1J7B9P0_9ACTN</name>
<keyword evidence="3" id="KW-1185">Reference proteome</keyword>
<reference evidence="2 3" key="1">
    <citation type="submission" date="2016-10" db="EMBL/GenBank/DDBJ databases">
        <title>Genome sequence of Streptomyces gilvigriseus MUSC 26.</title>
        <authorList>
            <person name="Lee L.-H."/>
            <person name="Ser H.-L."/>
        </authorList>
    </citation>
    <scope>NUCLEOTIDE SEQUENCE [LARGE SCALE GENOMIC DNA]</scope>
    <source>
        <strain evidence="2 3">MUSC 26</strain>
    </source>
</reference>
<dbReference type="AlphaFoldDB" id="A0A1J7B9P0"/>
<sequence length="256" mass="26959">MPPTPLPPDRLLDPSTVAVQLYSLRERMADRDAVLADLAAIGYRAVEPYDVLADPAGFRATADSLGITVCSAHAPALGDKRKELLDAAGVLGCDTVIVPGVPAERFASREGLEGLAADLNAAAAEAAVRGMRIGYHNHGFELENTVDGRHSLEVLAELLDPGVLLEVDTYWAQVGGADVPALLGRLGDRVRYLHVKDGPVEPASPMTAVGGGVMPVAEILAAGTAVEWRVVELDECATDMTEAVRDSFHYLTGAAK</sequence>
<dbReference type="Proteomes" id="UP000243342">
    <property type="component" value="Unassembled WGS sequence"/>
</dbReference>
<dbReference type="Gene3D" id="3.20.20.150">
    <property type="entry name" value="Divalent-metal-dependent TIM barrel enzymes"/>
    <property type="match status" value="1"/>
</dbReference>
<dbReference type="RefSeq" id="WP_071658683.1">
    <property type="nucleotide sequence ID" value="NZ_MLCF01000162.1"/>
</dbReference>
<dbReference type="PANTHER" id="PTHR12110:SF41">
    <property type="entry name" value="INOSOSE DEHYDRATASE"/>
    <property type="match status" value="1"/>
</dbReference>
<dbReference type="Pfam" id="PF01261">
    <property type="entry name" value="AP_endonuc_2"/>
    <property type="match status" value="1"/>
</dbReference>
<evidence type="ECO:0000313" key="3">
    <source>
        <dbReference type="Proteomes" id="UP000243342"/>
    </source>
</evidence>
<gene>
    <name evidence="2" type="ORF">BIV57_22000</name>
</gene>
<dbReference type="InterPro" id="IPR013022">
    <property type="entry name" value="Xyl_isomerase-like_TIM-brl"/>
</dbReference>
<feature type="domain" description="Xylose isomerase-like TIM barrel" evidence="1">
    <location>
        <begin position="36"/>
        <end position="220"/>
    </location>
</feature>
<dbReference type="PANTHER" id="PTHR12110">
    <property type="entry name" value="HYDROXYPYRUVATE ISOMERASE"/>
    <property type="match status" value="1"/>
</dbReference>
<dbReference type="InterPro" id="IPR036237">
    <property type="entry name" value="Xyl_isomerase-like_sf"/>
</dbReference>
<organism evidence="2 3">
    <name type="scientific">Mangrovactinospora gilvigrisea</name>
    <dbReference type="NCBI Taxonomy" id="1428644"/>
    <lineage>
        <taxon>Bacteria</taxon>
        <taxon>Bacillati</taxon>
        <taxon>Actinomycetota</taxon>
        <taxon>Actinomycetes</taxon>
        <taxon>Kitasatosporales</taxon>
        <taxon>Streptomycetaceae</taxon>
        <taxon>Mangrovactinospora</taxon>
    </lineage>
</organism>
<dbReference type="SUPFAM" id="SSF51658">
    <property type="entry name" value="Xylose isomerase-like"/>
    <property type="match status" value="1"/>
</dbReference>
<protein>
    <recommendedName>
        <fullName evidence="1">Xylose isomerase-like TIM barrel domain-containing protein</fullName>
    </recommendedName>
</protein>